<name>A0A410H5W0_9GAMM</name>
<sequence>MSDQIKQIQATYQPIEDRILFQLHTQQQQCMQAWITRRYLKLLIPALQGQHPQTGETIVQHQHPAERQLRQEKAQLEGDFEKPYEEPENLEHPLGDTPILLAKMTFRNLDGPEPQLALEPDEGAGIQLGYNPELMGVLLKVLSKALTKADWSLDLEPILDMPDNFTLQ</sequence>
<dbReference type="Proteomes" id="UP000285478">
    <property type="component" value="Chromosome"/>
</dbReference>
<dbReference type="EMBL" id="CP035033">
    <property type="protein sequence ID" value="QAB16311.1"/>
    <property type="molecule type" value="Genomic_DNA"/>
</dbReference>
<dbReference type="KEGG" id="htr:EPV75_11900"/>
<gene>
    <name evidence="1" type="ORF">EPV75_11900</name>
</gene>
<dbReference type="RefSeq" id="WP_128385540.1">
    <property type="nucleotide sequence ID" value="NZ_CP035033.1"/>
</dbReference>
<organism evidence="1 2">
    <name type="scientific">Hydrogenovibrio thermophilus</name>
    <dbReference type="NCBI Taxonomy" id="265883"/>
    <lineage>
        <taxon>Bacteria</taxon>
        <taxon>Pseudomonadati</taxon>
        <taxon>Pseudomonadota</taxon>
        <taxon>Gammaproteobacteria</taxon>
        <taxon>Thiotrichales</taxon>
        <taxon>Piscirickettsiaceae</taxon>
        <taxon>Hydrogenovibrio</taxon>
    </lineage>
</organism>
<evidence type="ECO:0000313" key="1">
    <source>
        <dbReference type="EMBL" id="QAB16311.1"/>
    </source>
</evidence>
<dbReference type="AlphaFoldDB" id="A0A410H5W0"/>
<accession>A0A410H5W0</accession>
<evidence type="ECO:0000313" key="2">
    <source>
        <dbReference type="Proteomes" id="UP000285478"/>
    </source>
</evidence>
<reference evidence="1 2" key="1">
    <citation type="journal article" date="2018" name="Environ. Microbiol.">
        <title>Genomes of ubiquitous marine and hypersaline Hydrogenovibrio, Thiomicrorhabdus and Thiomicrospira spp. encode a diversity of mechanisms to sustain chemolithoautotrophy in heterogeneous environments.</title>
        <authorList>
            <person name="Scott K.M."/>
            <person name="Williams J."/>
            <person name="Porter C.M.B."/>
            <person name="Russel S."/>
            <person name="Harmer T.L."/>
            <person name="Paul J.H."/>
            <person name="Antonen K.M."/>
            <person name="Bridges M.K."/>
            <person name="Camper G.J."/>
            <person name="Campla C.K."/>
            <person name="Casella L.G."/>
            <person name="Chase E."/>
            <person name="Conrad J.W."/>
            <person name="Cruz M.C."/>
            <person name="Dunlap D.S."/>
            <person name="Duran L."/>
            <person name="Fahsbender E.M."/>
            <person name="Goldsmith D.B."/>
            <person name="Keeley R.F."/>
            <person name="Kondoff M.R."/>
            <person name="Kussy B.I."/>
            <person name="Lane M.K."/>
            <person name="Lawler S."/>
            <person name="Leigh B.A."/>
            <person name="Lewis C."/>
            <person name="Lostal L.M."/>
            <person name="Marking D."/>
            <person name="Mancera P.A."/>
            <person name="McClenthan E.C."/>
            <person name="McIntyre E.A."/>
            <person name="Mine J.A."/>
            <person name="Modi S."/>
            <person name="Moore B.D."/>
            <person name="Morgan W.A."/>
            <person name="Nelson K.M."/>
            <person name="Nguyen K.N."/>
            <person name="Ogburn N."/>
            <person name="Parrino D.G."/>
            <person name="Pedapudi A.D."/>
            <person name="Pelham R.P."/>
            <person name="Preece A.M."/>
            <person name="Rampersad E.A."/>
            <person name="Richardson J.C."/>
            <person name="Rodgers C.M."/>
            <person name="Schaffer B.L."/>
            <person name="Sheridan N.E."/>
            <person name="Solone M.R."/>
            <person name="Staley Z.R."/>
            <person name="Tabuchi M."/>
            <person name="Waide R.J."/>
            <person name="Wanjugi P.W."/>
            <person name="Young S."/>
            <person name="Clum A."/>
            <person name="Daum C."/>
            <person name="Huntemann M."/>
            <person name="Ivanova N."/>
            <person name="Kyrpides N."/>
            <person name="Mikhailova N."/>
            <person name="Palaniappan K."/>
            <person name="Pillay M."/>
            <person name="Reddy T.B.K."/>
            <person name="Shapiro N."/>
            <person name="Stamatis D."/>
            <person name="Varghese N."/>
            <person name="Woyke T."/>
            <person name="Boden R."/>
            <person name="Freyermuth S.K."/>
            <person name="Kerfeld C.A."/>
        </authorList>
    </citation>
    <scope>NUCLEOTIDE SEQUENCE [LARGE SCALE GENOMIC DNA]</scope>
    <source>
        <strain evidence="1 2">JR-2</strain>
    </source>
</reference>
<keyword evidence="2" id="KW-1185">Reference proteome</keyword>
<proteinExistence type="predicted"/>
<protein>
    <submittedName>
        <fullName evidence="1">Uncharacterized protein</fullName>
    </submittedName>
</protein>